<name>A0A934PHR0_9FLAO</name>
<dbReference type="GO" id="GO:0009307">
    <property type="term" value="P:DNA restriction-modification system"/>
    <property type="evidence" value="ECO:0007669"/>
    <property type="project" value="UniProtKB-KW"/>
</dbReference>
<dbReference type="AlphaFoldDB" id="A0A934PHR0"/>
<dbReference type="EMBL" id="JAEHFV010000001">
    <property type="protein sequence ID" value="MBK0368247.1"/>
    <property type="molecule type" value="Genomic_DNA"/>
</dbReference>
<comment type="caution">
    <text evidence="6">The sequence shown here is derived from an EMBL/GenBank/DDBJ whole genome shotgun (WGS) entry which is preliminary data.</text>
</comment>
<dbReference type="GO" id="GO:0004519">
    <property type="term" value="F:endonuclease activity"/>
    <property type="evidence" value="ECO:0007669"/>
    <property type="project" value="UniProtKB-KW"/>
</dbReference>
<evidence type="ECO:0000256" key="4">
    <source>
        <dbReference type="SAM" id="Coils"/>
    </source>
</evidence>
<dbReference type="PROSITE" id="PS51038">
    <property type="entry name" value="BAH"/>
    <property type="match status" value="1"/>
</dbReference>
<dbReference type="Pfam" id="PF01420">
    <property type="entry name" value="Methylase_S"/>
    <property type="match status" value="2"/>
</dbReference>
<evidence type="ECO:0000313" key="7">
    <source>
        <dbReference type="Proteomes" id="UP000609172"/>
    </source>
</evidence>
<dbReference type="Gene3D" id="3.90.220.20">
    <property type="entry name" value="DNA methylase specificity domains"/>
    <property type="match status" value="2"/>
</dbReference>
<keyword evidence="7" id="KW-1185">Reference proteome</keyword>
<dbReference type="GO" id="GO:0003682">
    <property type="term" value="F:chromatin binding"/>
    <property type="evidence" value="ECO:0007669"/>
    <property type="project" value="InterPro"/>
</dbReference>
<dbReference type="Proteomes" id="UP000609172">
    <property type="component" value="Unassembled WGS sequence"/>
</dbReference>
<accession>A0A934PHR0</accession>
<gene>
    <name evidence="6" type="ORF">I5M07_00255</name>
</gene>
<dbReference type="RefSeq" id="WP_200104170.1">
    <property type="nucleotide sequence ID" value="NZ_JAEHFV010000001.1"/>
</dbReference>
<feature type="domain" description="BAH" evidence="5">
    <location>
        <begin position="64"/>
        <end position="188"/>
    </location>
</feature>
<dbReference type="InterPro" id="IPR052021">
    <property type="entry name" value="Type-I_RS_S_subunit"/>
</dbReference>
<dbReference type="GO" id="GO:0003677">
    <property type="term" value="F:DNA binding"/>
    <property type="evidence" value="ECO:0007669"/>
    <property type="project" value="UniProtKB-KW"/>
</dbReference>
<dbReference type="PANTHER" id="PTHR30408:SF12">
    <property type="entry name" value="TYPE I RESTRICTION ENZYME MJAVIII SPECIFICITY SUBUNIT"/>
    <property type="match status" value="1"/>
</dbReference>
<evidence type="ECO:0000313" key="6">
    <source>
        <dbReference type="EMBL" id="MBK0368247.1"/>
    </source>
</evidence>
<proteinExistence type="inferred from homology"/>
<dbReference type="SUPFAM" id="SSF116734">
    <property type="entry name" value="DNA methylase specificity domain"/>
    <property type="match status" value="2"/>
</dbReference>
<organism evidence="6 7">
    <name type="scientific">Flavobacterium agrisoli</name>
    <dbReference type="NCBI Taxonomy" id="2793066"/>
    <lineage>
        <taxon>Bacteria</taxon>
        <taxon>Pseudomonadati</taxon>
        <taxon>Bacteroidota</taxon>
        <taxon>Flavobacteriia</taxon>
        <taxon>Flavobacteriales</taxon>
        <taxon>Flavobacteriaceae</taxon>
        <taxon>Flavobacterium</taxon>
    </lineage>
</organism>
<protein>
    <submittedName>
        <fullName evidence="6">Restriction endonuclease subunit S</fullName>
    </submittedName>
</protein>
<dbReference type="PANTHER" id="PTHR30408">
    <property type="entry name" value="TYPE-1 RESTRICTION ENZYME ECOKI SPECIFICITY PROTEIN"/>
    <property type="match status" value="1"/>
</dbReference>
<keyword evidence="6" id="KW-0540">Nuclease</keyword>
<evidence type="ECO:0000256" key="2">
    <source>
        <dbReference type="ARBA" id="ARBA00022747"/>
    </source>
</evidence>
<keyword evidence="3" id="KW-0238">DNA-binding</keyword>
<keyword evidence="2" id="KW-0680">Restriction system</keyword>
<keyword evidence="6" id="KW-0255">Endonuclease</keyword>
<evidence type="ECO:0000256" key="1">
    <source>
        <dbReference type="ARBA" id="ARBA00010923"/>
    </source>
</evidence>
<comment type="similarity">
    <text evidence="1">Belongs to the type-I restriction system S methylase family.</text>
</comment>
<dbReference type="InterPro" id="IPR000055">
    <property type="entry name" value="Restrct_endonuc_typeI_TRD"/>
</dbReference>
<keyword evidence="4" id="KW-0175">Coiled coil</keyword>
<evidence type="ECO:0000259" key="5">
    <source>
        <dbReference type="PROSITE" id="PS51038"/>
    </source>
</evidence>
<evidence type="ECO:0000256" key="3">
    <source>
        <dbReference type="ARBA" id="ARBA00023125"/>
    </source>
</evidence>
<feature type="coiled-coil region" evidence="4">
    <location>
        <begin position="381"/>
        <end position="415"/>
    </location>
</feature>
<sequence length="420" mass="48070">MPSNYKKLADYIQLVNNRNKDLVTIPLLGVSIKKVLMPSIANIIGTDMSTYKLISKNQFAYGPVTSRNGDKISIALLEDYENAMVSQAYTVFEVIDEKELLPEYLMMWFRRPEFDRYARFKSHGSAREIFDWAEMCDAELPIPSIEKQQEIVREYNIIQNRITLNNQLISKLEETAQAIYKQWFVDFEFPDENGKPYKSNGGEMVWCKELEKEIPAGWEMNKLKNICSKIGSGSTPTGGKGSYFKTGISLIRSTNVYDFSFSLDDLAYINNIQAEKLKGAEVLENDVLFNITGVSVARCSIVPQYVLPARVNQHVMIIRAAKNSNLSSYILCTLCHSENKNKLLGISQSGSTREAITKAELENFDIIVPSSEIMRRFEEIINKVFTQKEIQNKEVQKLEELKDLLLAKMTKVETEKYLYQ</sequence>
<dbReference type="InterPro" id="IPR044946">
    <property type="entry name" value="Restrct_endonuc_typeI_TRD_sf"/>
</dbReference>
<keyword evidence="6" id="KW-0378">Hydrolase</keyword>
<dbReference type="InterPro" id="IPR001025">
    <property type="entry name" value="BAH_dom"/>
</dbReference>
<reference evidence="6" key="1">
    <citation type="submission" date="2020-12" db="EMBL/GenBank/DDBJ databases">
        <title>Bacterial novel species Flavobacterium sp. SE-1-e isolated from soil.</title>
        <authorList>
            <person name="Jung H.-Y."/>
        </authorList>
    </citation>
    <scope>NUCLEOTIDE SEQUENCE</scope>
    <source>
        <strain evidence="6">SE-1-e</strain>
    </source>
</reference>